<feature type="transmembrane region" description="Helical" evidence="3">
    <location>
        <begin position="52"/>
        <end position="74"/>
    </location>
</feature>
<gene>
    <name evidence="5" type="ORF">QID03_13115</name>
</gene>
<evidence type="ECO:0000256" key="3">
    <source>
        <dbReference type="SAM" id="Phobius"/>
    </source>
</evidence>
<evidence type="ECO:0000256" key="2">
    <source>
        <dbReference type="ARBA" id="ARBA00007362"/>
    </source>
</evidence>
<protein>
    <submittedName>
        <fullName evidence="5">DMT family transporter</fullName>
    </submittedName>
</protein>
<feature type="transmembrane region" description="Helical" evidence="3">
    <location>
        <begin position="29"/>
        <end position="46"/>
    </location>
</feature>
<dbReference type="InterPro" id="IPR037185">
    <property type="entry name" value="EmrE-like"/>
</dbReference>
<dbReference type="PANTHER" id="PTHR22911:SF137">
    <property type="entry name" value="SOLUTE CARRIER FAMILY 35 MEMBER G2-RELATED"/>
    <property type="match status" value="1"/>
</dbReference>
<name>A0ABT6Y179_ALISE</name>
<dbReference type="InterPro" id="IPR000620">
    <property type="entry name" value="EamA_dom"/>
</dbReference>
<evidence type="ECO:0000313" key="5">
    <source>
        <dbReference type="EMBL" id="MDI9261098.1"/>
    </source>
</evidence>
<evidence type="ECO:0000256" key="1">
    <source>
        <dbReference type="ARBA" id="ARBA00004127"/>
    </source>
</evidence>
<reference evidence="5 6" key="1">
    <citation type="submission" date="2023-04" db="EMBL/GenBank/DDBJ databases">
        <title>A. sendaiensis sub sp. chiapanensis a novel subspecie with specific adaptation in bacterial cell wall isolated from an active volcano.</title>
        <authorList>
            <person name="Alvarez Gutierrez P.E."/>
            <person name="Ortiz Cortes L.Y."/>
        </authorList>
    </citation>
    <scope>NUCLEOTIDE SEQUENCE [LARGE SCALE GENOMIC DNA]</scope>
    <source>
        <strain evidence="5 6">PA2</strain>
    </source>
</reference>
<dbReference type="PANTHER" id="PTHR22911">
    <property type="entry name" value="ACYL-MALONYL CONDENSING ENZYME-RELATED"/>
    <property type="match status" value="1"/>
</dbReference>
<dbReference type="RefSeq" id="WP_283204506.1">
    <property type="nucleotide sequence ID" value="NZ_JASGCB010000033.1"/>
</dbReference>
<feature type="transmembrane region" description="Helical" evidence="3">
    <location>
        <begin position="286"/>
        <end position="304"/>
    </location>
</feature>
<feature type="domain" description="EamA" evidence="4">
    <location>
        <begin position="171"/>
        <end position="302"/>
    </location>
</feature>
<accession>A0ABT6Y179</accession>
<feature type="transmembrane region" description="Helical" evidence="3">
    <location>
        <begin position="169"/>
        <end position="189"/>
    </location>
</feature>
<comment type="caution">
    <text evidence="5">The sequence shown here is derived from an EMBL/GenBank/DDBJ whole genome shotgun (WGS) entry which is preliminary data.</text>
</comment>
<evidence type="ECO:0000313" key="6">
    <source>
        <dbReference type="Proteomes" id="UP001529245"/>
    </source>
</evidence>
<feature type="transmembrane region" description="Helical" evidence="3">
    <location>
        <begin position="201"/>
        <end position="219"/>
    </location>
</feature>
<feature type="transmembrane region" description="Helical" evidence="3">
    <location>
        <begin position="120"/>
        <end position="139"/>
    </location>
</feature>
<dbReference type="Proteomes" id="UP001529245">
    <property type="component" value="Unassembled WGS sequence"/>
</dbReference>
<feature type="transmembrane region" description="Helical" evidence="3">
    <location>
        <begin position="86"/>
        <end position="108"/>
    </location>
</feature>
<evidence type="ECO:0000259" key="4">
    <source>
        <dbReference type="Pfam" id="PF00892"/>
    </source>
</evidence>
<keyword evidence="3" id="KW-0812">Transmembrane</keyword>
<feature type="transmembrane region" description="Helical" evidence="3">
    <location>
        <begin position="231"/>
        <end position="252"/>
    </location>
</feature>
<organism evidence="5 6">
    <name type="scientific">Alicyclobacillus sendaiensis PA2</name>
    <dbReference type="NCBI Taxonomy" id="3029425"/>
    <lineage>
        <taxon>Bacteria</taxon>
        <taxon>Bacillati</taxon>
        <taxon>Bacillota</taxon>
        <taxon>Bacilli</taxon>
        <taxon>Bacillales</taxon>
        <taxon>Alicyclobacillaceae</taxon>
        <taxon>Alicyclobacillus</taxon>
    </lineage>
</organism>
<keyword evidence="3" id="KW-1133">Transmembrane helix</keyword>
<dbReference type="Pfam" id="PF00892">
    <property type="entry name" value="EamA"/>
    <property type="match status" value="1"/>
</dbReference>
<dbReference type="EMBL" id="JASGCB010000033">
    <property type="protein sequence ID" value="MDI9261098.1"/>
    <property type="molecule type" value="Genomic_DNA"/>
</dbReference>
<keyword evidence="3" id="KW-0472">Membrane</keyword>
<sequence>MDNVLEGFQNSICEWIDDRVLESLSDTTGTWAAVCAGLIFGANSIVVKYANIYGVSVPLLAFYQYFFALIYFGLKLFRQRIPGTSLLLRNPFNWVAGVAGASTGLFYYCSIRMTTPSVAALGLFQYPWIIFLLGLIFGHQRFLRKYIFNVLALWIGTLLLIGTKLNNEPVLGMLCGFIAGVSFAIYLFSLQYVSKHRSTQLFIIAISALIAFSVSFTQLHAWHSIFAWQNIIFGLVTSLMGQIVTFELLIFAGKRLHSTLLGTLTTTELPSAMILSWLIWGPPPSLLQICGLIIMVLAIVWMKFAEGS</sequence>
<comment type="subcellular location">
    <subcellularLocation>
        <location evidence="1">Endomembrane system</location>
        <topology evidence="1">Multi-pass membrane protein</topology>
    </subcellularLocation>
</comment>
<dbReference type="SUPFAM" id="SSF103481">
    <property type="entry name" value="Multidrug resistance efflux transporter EmrE"/>
    <property type="match status" value="1"/>
</dbReference>
<keyword evidence="6" id="KW-1185">Reference proteome</keyword>
<proteinExistence type="inferred from homology"/>
<comment type="similarity">
    <text evidence="2">Belongs to the EamA transporter family.</text>
</comment>
<feature type="transmembrane region" description="Helical" evidence="3">
    <location>
        <begin position="146"/>
        <end position="163"/>
    </location>
</feature>